<dbReference type="OrthoDB" id="3981162at2759"/>
<dbReference type="Pfam" id="PF11766">
    <property type="entry name" value="Candida_ALS_N"/>
    <property type="match status" value="1"/>
</dbReference>
<reference evidence="19 20" key="1">
    <citation type="journal article" date="2011" name="Proc. Natl. Acad. Sci. U.S.A.">
        <title>Comparative genomics of xylose-fermenting fungi for enhanced biofuel production.</title>
        <authorList>
            <person name="Wohlbach D.J."/>
            <person name="Kuo A."/>
            <person name="Sato T.K."/>
            <person name="Potts K.M."/>
            <person name="Salamov A.A."/>
            <person name="LaButti K.M."/>
            <person name="Sun H."/>
            <person name="Clum A."/>
            <person name="Pangilinan J.L."/>
            <person name="Lindquist E.A."/>
            <person name="Lucas S."/>
            <person name="Lapidus A."/>
            <person name="Jin M."/>
            <person name="Gunawan C."/>
            <person name="Balan V."/>
            <person name="Dale B.E."/>
            <person name="Jeffries T.W."/>
            <person name="Zinkel R."/>
            <person name="Barry K.W."/>
            <person name="Grigoriev I.V."/>
            <person name="Gasch A.P."/>
        </authorList>
    </citation>
    <scope>NUCLEOTIDE SEQUENCE [LARGE SCALE GENOMIC DNA]</scope>
    <source>
        <strain evidence="20">NRRL Y-27907 / 11-Y1</strain>
    </source>
</reference>
<dbReference type="KEGG" id="spaa:SPAPADRAFT_64435"/>
<evidence type="ECO:0000256" key="6">
    <source>
        <dbReference type="ARBA" id="ARBA00022525"/>
    </source>
</evidence>
<keyword evidence="8 17" id="KW-0732">Signal</keyword>
<keyword evidence="11" id="KW-0843">Virulence</keyword>
<keyword evidence="15" id="KW-0449">Lipoprotein</keyword>
<dbReference type="EMBL" id="GL996499">
    <property type="protein sequence ID" value="EGW35286.1"/>
    <property type="molecule type" value="Genomic_DNA"/>
</dbReference>
<comment type="subcellular location">
    <subcellularLocation>
        <location evidence="2">Cell membrane</location>
        <topology evidence="2">Lipid-anchor</topology>
        <topology evidence="2">GPI-anchor</topology>
    </subcellularLocation>
    <subcellularLocation>
        <location evidence="1">Secreted</location>
        <location evidence="1">Cell wall</location>
    </subcellularLocation>
</comment>
<dbReference type="SMART" id="SM01056">
    <property type="entry name" value="Candida_ALS_N"/>
    <property type="match status" value="1"/>
</dbReference>
<dbReference type="InterPro" id="IPR011252">
    <property type="entry name" value="Fibrogen-bd_dom1"/>
</dbReference>
<feature type="compositionally biased region" description="Polar residues" evidence="16">
    <location>
        <begin position="553"/>
        <end position="573"/>
    </location>
</feature>
<comment type="similarity">
    <text evidence="3">Belongs to the ALS family.</text>
</comment>
<evidence type="ECO:0000256" key="5">
    <source>
        <dbReference type="ARBA" id="ARBA00022512"/>
    </source>
</evidence>
<evidence type="ECO:0000256" key="16">
    <source>
        <dbReference type="SAM" id="MobiDB-lite"/>
    </source>
</evidence>
<protein>
    <recommendedName>
        <fullName evidence="18">Agglutinin-like protein N-terminal domain-containing protein</fullName>
    </recommendedName>
</protein>
<organism evidence="20">
    <name type="scientific">Spathaspora passalidarum (strain NRRL Y-27907 / 11-Y1)</name>
    <dbReference type="NCBI Taxonomy" id="619300"/>
    <lineage>
        <taxon>Eukaryota</taxon>
        <taxon>Fungi</taxon>
        <taxon>Dikarya</taxon>
        <taxon>Ascomycota</taxon>
        <taxon>Saccharomycotina</taxon>
        <taxon>Pichiomycetes</taxon>
        <taxon>Debaryomycetaceae</taxon>
        <taxon>Spathaspora</taxon>
    </lineage>
</organism>
<dbReference type="InParanoid" id="G3AGE7"/>
<dbReference type="InterPro" id="IPR043063">
    <property type="entry name" value="Agglutinin-like_N_N2"/>
</dbReference>
<evidence type="ECO:0000256" key="9">
    <source>
        <dbReference type="ARBA" id="ARBA00022737"/>
    </source>
</evidence>
<dbReference type="InterPro" id="IPR008966">
    <property type="entry name" value="Adhesion_dom_sf"/>
</dbReference>
<dbReference type="InterPro" id="IPR024672">
    <property type="entry name" value="Agglutinin-like_N"/>
</dbReference>
<dbReference type="Pfam" id="PF05792">
    <property type="entry name" value="Candida_ALS"/>
    <property type="match status" value="2"/>
</dbReference>
<gene>
    <name evidence="19" type="ORF">SPAPADRAFT_64435</name>
</gene>
<evidence type="ECO:0000256" key="7">
    <source>
        <dbReference type="ARBA" id="ARBA00022622"/>
    </source>
</evidence>
<sequence>MYLLLVLLQLFSFVATQEVTGVFTSFDSLTWLDSGNYHIKYPAAPAWIAELGWKIDGSLVSAGDTFTLTMPCVFKFTTTQSSVNLHVGDINYATCDFAPGGLFSANSELHCILLDAVQDSTLVVGKLTLPIVFNTGRSSADVDMFCSTFYKSGLNTVSFTDGDKTLSIVVEFKGGSHSGDINRAIYSARILPAGDQGQHYLLGSYCPGVLKMATIGMTINDGASTFDCSTAHVYLTNSVNDWYYPQSFESIDPVFITCTPKEFLISYKEVPDGYRVFIEAILNIVDGVNPIVYYNDMYMYTTPIDKSIEVTWYPYTHVEADGPGKEIITVTETWTGSYTETVTKPYEDEDLTITIDVNVPIPTITLTETYVGITTSYTTYTVEPGETASVVVYDPVHTTITEESCWESDKSITTTIIDPGWASDTILIVTPCEVTSTEQMEESLTLSSSSEYESDDITEIVTHTTTTVSEQEEESLTFSSSSEYEPGVVTKTVTQTTTIVSEQATTIKVITYTTVITVSNCELVEIACETPGVTDVCDSKSTTQCTKDLGDDTPQTKSGGRSTTKPVGSSHGTSVPLITPPGVTYVEDGVGSTGQSSSLYLILTFLIAMFY</sequence>
<dbReference type="GO" id="GO:0005886">
    <property type="term" value="C:plasma membrane"/>
    <property type="evidence" value="ECO:0007669"/>
    <property type="project" value="UniProtKB-SubCell"/>
</dbReference>
<evidence type="ECO:0000313" key="19">
    <source>
        <dbReference type="EMBL" id="EGW35286.1"/>
    </source>
</evidence>
<evidence type="ECO:0000256" key="14">
    <source>
        <dbReference type="ARBA" id="ARBA00023180"/>
    </source>
</evidence>
<dbReference type="PANTHER" id="PTHR33793">
    <property type="entry name" value="ALPHA-AGGLUTININ"/>
    <property type="match status" value="1"/>
</dbReference>
<keyword evidence="10" id="KW-0130">Cell adhesion</keyword>
<keyword evidence="9" id="KW-0677">Repeat</keyword>
<dbReference type="GO" id="GO:0098552">
    <property type="term" value="C:side of membrane"/>
    <property type="evidence" value="ECO:0007669"/>
    <property type="project" value="UniProtKB-KW"/>
</dbReference>
<feature type="domain" description="Agglutinin-like protein N-terminal" evidence="18">
    <location>
        <begin position="52"/>
        <end position="302"/>
    </location>
</feature>
<keyword evidence="20" id="KW-1185">Reference proteome</keyword>
<dbReference type="RefSeq" id="XP_007372698.1">
    <property type="nucleotide sequence ID" value="XM_007372636.1"/>
</dbReference>
<dbReference type="GO" id="GO:0044403">
    <property type="term" value="P:biological process involved in symbiotic interaction"/>
    <property type="evidence" value="ECO:0007669"/>
    <property type="project" value="UniProtKB-ARBA"/>
</dbReference>
<evidence type="ECO:0000256" key="1">
    <source>
        <dbReference type="ARBA" id="ARBA00004191"/>
    </source>
</evidence>
<evidence type="ECO:0000256" key="10">
    <source>
        <dbReference type="ARBA" id="ARBA00022889"/>
    </source>
</evidence>
<dbReference type="InterPro" id="IPR033504">
    <property type="entry name" value="ALS"/>
</dbReference>
<evidence type="ECO:0000256" key="11">
    <source>
        <dbReference type="ARBA" id="ARBA00023026"/>
    </source>
</evidence>
<keyword evidence="13" id="KW-1015">Disulfide bond</keyword>
<dbReference type="GO" id="GO:0007155">
    <property type="term" value="P:cell adhesion"/>
    <property type="evidence" value="ECO:0007669"/>
    <property type="project" value="UniProtKB-KW"/>
</dbReference>
<name>G3AGE7_SPAPN</name>
<proteinExistence type="inferred from homology"/>
<evidence type="ECO:0000256" key="8">
    <source>
        <dbReference type="ARBA" id="ARBA00022729"/>
    </source>
</evidence>
<evidence type="ECO:0000256" key="12">
    <source>
        <dbReference type="ARBA" id="ARBA00023136"/>
    </source>
</evidence>
<keyword evidence="12" id="KW-0472">Membrane</keyword>
<accession>G3AGE7</accession>
<feature type="signal peptide" evidence="17">
    <location>
        <begin position="1"/>
        <end position="16"/>
    </location>
</feature>
<dbReference type="InterPro" id="IPR008440">
    <property type="entry name" value="Agglutinin-like_ALS_rpt"/>
</dbReference>
<dbReference type="Proteomes" id="UP000000709">
    <property type="component" value="Unassembled WGS sequence"/>
</dbReference>
<dbReference type="GeneID" id="18874975"/>
<dbReference type="SUPFAM" id="SSF49401">
    <property type="entry name" value="Bacterial adhesins"/>
    <property type="match status" value="1"/>
</dbReference>
<keyword evidence="6" id="KW-0964">Secreted</keyword>
<evidence type="ECO:0000256" key="13">
    <source>
        <dbReference type="ARBA" id="ARBA00023157"/>
    </source>
</evidence>
<dbReference type="PANTHER" id="PTHR33793:SF2">
    <property type="entry name" value="AGGLUTININ-LIKE PROTEIN 6"/>
    <property type="match status" value="1"/>
</dbReference>
<feature type="region of interest" description="Disordered" evidence="16">
    <location>
        <begin position="539"/>
        <end position="576"/>
    </location>
</feature>
<evidence type="ECO:0000256" key="2">
    <source>
        <dbReference type="ARBA" id="ARBA00004609"/>
    </source>
</evidence>
<dbReference type="Gene3D" id="2.60.40.2430">
    <property type="entry name" value="Agglutinin-like protein, N-terminal domain, N2 subdomain"/>
    <property type="match status" value="1"/>
</dbReference>
<dbReference type="AlphaFoldDB" id="G3AGE7"/>
<keyword evidence="14" id="KW-0325">Glycoprotein</keyword>
<keyword evidence="5" id="KW-0134">Cell wall</keyword>
<dbReference type="HOGENOM" id="CLU_031316_2_0_1"/>
<evidence type="ECO:0000256" key="17">
    <source>
        <dbReference type="SAM" id="SignalP"/>
    </source>
</evidence>
<feature type="chain" id="PRO_5003442488" description="Agglutinin-like protein N-terminal domain-containing protein" evidence="17">
    <location>
        <begin position="17"/>
        <end position="611"/>
    </location>
</feature>
<keyword evidence="4" id="KW-1003">Cell membrane</keyword>
<keyword evidence="7" id="KW-0336">GPI-anchor</keyword>
<evidence type="ECO:0000259" key="18">
    <source>
        <dbReference type="SMART" id="SM01056"/>
    </source>
</evidence>
<evidence type="ECO:0000313" key="20">
    <source>
        <dbReference type="Proteomes" id="UP000000709"/>
    </source>
</evidence>
<evidence type="ECO:0000256" key="3">
    <source>
        <dbReference type="ARBA" id="ARBA00007021"/>
    </source>
</evidence>
<evidence type="ECO:0000256" key="15">
    <source>
        <dbReference type="ARBA" id="ARBA00023288"/>
    </source>
</evidence>
<dbReference type="FunCoup" id="G3AGE7">
    <property type="interactions" value="27"/>
</dbReference>
<evidence type="ECO:0000256" key="4">
    <source>
        <dbReference type="ARBA" id="ARBA00022475"/>
    </source>
</evidence>
<dbReference type="Gene3D" id="2.60.40.1280">
    <property type="match status" value="1"/>
</dbReference>